<evidence type="ECO:0000256" key="1">
    <source>
        <dbReference type="ARBA" id="ARBA00004196"/>
    </source>
</evidence>
<dbReference type="InterPro" id="IPR000089">
    <property type="entry name" value="Biotin_lipoyl"/>
</dbReference>
<keyword evidence="3" id="KW-1133">Transmembrane helix</keyword>
<accession>A0ABM6KEU1</accession>
<evidence type="ECO:0000313" key="7">
    <source>
        <dbReference type="EMBL" id="ART74854.1"/>
    </source>
</evidence>
<dbReference type="SUPFAM" id="SSF51230">
    <property type="entry name" value="Single hybrid motif"/>
    <property type="match status" value="1"/>
</dbReference>
<evidence type="ECO:0000313" key="8">
    <source>
        <dbReference type="Proteomes" id="UP000195573"/>
    </source>
</evidence>
<evidence type="ECO:0000256" key="2">
    <source>
        <dbReference type="ARBA" id="ARBA00023054"/>
    </source>
</evidence>
<dbReference type="InterPro" id="IPR011053">
    <property type="entry name" value="Single_hybrid_motif"/>
</dbReference>
<organism evidence="7 8">
    <name type="scientific">Sutcliffiella horikoshii</name>
    <dbReference type="NCBI Taxonomy" id="79883"/>
    <lineage>
        <taxon>Bacteria</taxon>
        <taxon>Bacillati</taxon>
        <taxon>Bacillota</taxon>
        <taxon>Bacilli</taxon>
        <taxon>Bacillales</taxon>
        <taxon>Bacillaceae</taxon>
        <taxon>Sutcliffiella</taxon>
    </lineage>
</organism>
<dbReference type="Gene3D" id="2.40.50.100">
    <property type="match status" value="1"/>
</dbReference>
<feature type="domain" description="AprE-like beta-barrel" evidence="6">
    <location>
        <begin position="139"/>
        <end position="213"/>
    </location>
</feature>
<evidence type="ECO:0000259" key="6">
    <source>
        <dbReference type="Pfam" id="PF26002"/>
    </source>
</evidence>
<dbReference type="InterPro" id="IPR058627">
    <property type="entry name" value="MdtA-like_C"/>
</dbReference>
<dbReference type="InterPro" id="IPR058982">
    <property type="entry name" value="Beta-barrel_AprE"/>
</dbReference>
<dbReference type="EMBL" id="CP020880">
    <property type="protein sequence ID" value="ART74854.1"/>
    <property type="molecule type" value="Genomic_DNA"/>
</dbReference>
<reference evidence="7 8" key="1">
    <citation type="submission" date="2017-04" db="EMBL/GenBank/DDBJ databases">
        <title>Complete Genome Sequence of the Bacillus horikoshii 20a strain from Cuatro Cienegas, Coahuila, Mexico.</title>
        <authorList>
            <person name="Zarza E."/>
            <person name="Alcaraz L.D."/>
            <person name="Aguilar-Salinas B."/>
            <person name="Islas A."/>
            <person name="Olmedo-Alvarez G."/>
        </authorList>
    </citation>
    <scope>NUCLEOTIDE SEQUENCE [LARGE SCALE GENOMIC DNA]</scope>
    <source>
        <strain evidence="7 8">20a</strain>
    </source>
</reference>
<dbReference type="Gene3D" id="2.40.420.20">
    <property type="match status" value="1"/>
</dbReference>
<comment type="subcellular location">
    <subcellularLocation>
        <location evidence="1">Cell envelope</location>
    </subcellularLocation>
</comment>
<dbReference type="CDD" id="cd06850">
    <property type="entry name" value="biotinyl_domain"/>
    <property type="match status" value="1"/>
</dbReference>
<dbReference type="Pfam" id="PF25967">
    <property type="entry name" value="RND-MFP_C"/>
    <property type="match status" value="1"/>
</dbReference>
<dbReference type="PANTHER" id="PTHR32347:SF14">
    <property type="entry name" value="EFFLUX SYSTEM COMPONENT YKNX-RELATED"/>
    <property type="match status" value="1"/>
</dbReference>
<protein>
    <submittedName>
        <fullName evidence="7">Uncharacterized protein</fullName>
    </submittedName>
</protein>
<dbReference type="Pfam" id="PF26002">
    <property type="entry name" value="Beta-barrel_AprE"/>
    <property type="match status" value="1"/>
</dbReference>
<dbReference type="Pfam" id="PF00364">
    <property type="entry name" value="Biotin_lipoyl"/>
    <property type="match status" value="1"/>
</dbReference>
<dbReference type="Gene3D" id="2.40.30.170">
    <property type="match status" value="1"/>
</dbReference>
<gene>
    <name evidence="7" type="ORF">B4U37_01780</name>
</gene>
<feature type="transmembrane region" description="Helical" evidence="3">
    <location>
        <begin position="16"/>
        <end position="35"/>
    </location>
</feature>
<proteinExistence type="predicted"/>
<name>A0ABM6KEU1_9BACI</name>
<keyword evidence="3" id="KW-0812">Transmembrane</keyword>
<keyword evidence="3" id="KW-0472">Membrane</keyword>
<dbReference type="Proteomes" id="UP000195573">
    <property type="component" value="Chromosome"/>
</dbReference>
<dbReference type="InterPro" id="IPR050465">
    <property type="entry name" value="UPF0194_transport"/>
</dbReference>
<feature type="domain" description="Lipoyl-binding" evidence="4">
    <location>
        <begin position="76"/>
        <end position="132"/>
    </location>
</feature>
<keyword evidence="8" id="KW-1185">Reference proteome</keyword>
<sequence>MKMNTKRKKKSKRGPIIWSIIGAVVLIVVLAPMFMPRGTGSIEKEYVQKKDITTYYSFTGTIQAENRKSMSSDKSDRVKEILVKEGDLVKKGDVLLETEMSGEINADMDGEVVGIHTEDGADVMAGAPLIDLADYRDLQAEVKVDEYDLDTVKEKQDVTIEVSALNKEVKGTVASISKEAKNENGVSYFTAIINLEEVEEIRAGMTAVAIIQNQEAKGVKTLSMEAIKFDDQDQPYVLISNNGKETIKKYIELGINDGKRIEVKEGLKEGDAVILSTSAGSQGGFGPGGLPAPGMMGGNQ</sequence>
<dbReference type="PANTHER" id="PTHR32347">
    <property type="entry name" value="EFFLUX SYSTEM COMPONENT YKNX-RELATED"/>
    <property type="match status" value="1"/>
</dbReference>
<evidence type="ECO:0000256" key="3">
    <source>
        <dbReference type="SAM" id="Phobius"/>
    </source>
</evidence>
<keyword evidence="2" id="KW-0175">Coiled coil</keyword>
<evidence type="ECO:0000259" key="5">
    <source>
        <dbReference type="Pfam" id="PF25967"/>
    </source>
</evidence>
<evidence type="ECO:0000259" key="4">
    <source>
        <dbReference type="Pfam" id="PF00364"/>
    </source>
</evidence>
<feature type="domain" description="Multidrug resistance protein MdtA-like C-terminal permuted SH3" evidence="5">
    <location>
        <begin position="225"/>
        <end position="276"/>
    </location>
</feature>